<dbReference type="Proteomes" id="UP001418222">
    <property type="component" value="Unassembled WGS sequence"/>
</dbReference>
<evidence type="ECO:0000313" key="3">
    <source>
        <dbReference type="EMBL" id="KAK8937212.1"/>
    </source>
</evidence>
<keyword evidence="4" id="KW-1185">Reference proteome</keyword>
<proteinExistence type="predicted"/>
<dbReference type="InterPro" id="IPR057670">
    <property type="entry name" value="SH3_retrovirus"/>
</dbReference>
<dbReference type="PROSITE" id="PS51257">
    <property type="entry name" value="PROKAR_LIPOPROTEIN"/>
    <property type="match status" value="1"/>
</dbReference>
<evidence type="ECO:0000313" key="4">
    <source>
        <dbReference type="Proteomes" id="UP001418222"/>
    </source>
</evidence>
<name>A0AAP0G539_9ASPA</name>
<evidence type="ECO:0000256" key="1">
    <source>
        <dbReference type="SAM" id="Phobius"/>
    </source>
</evidence>
<comment type="caution">
    <text evidence="3">The sequence shown here is derived from an EMBL/GenBank/DDBJ whole genome shotgun (WGS) entry which is preliminary data.</text>
</comment>
<feature type="transmembrane region" description="Helical" evidence="1">
    <location>
        <begin position="42"/>
        <end position="61"/>
    </location>
</feature>
<dbReference type="AlphaFoldDB" id="A0AAP0G539"/>
<feature type="domain" description="Retroviral polymerase SH3-like" evidence="2">
    <location>
        <begin position="73"/>
        <end position="108"/>
    </location>
</feature>
<protein>
    <recommendedName>
        <fullName evidence="2">Retroviral polymerase SH3-like domain-containing protein</fullName>
    </recommendedName>
</protein>
<organism evidence="3 4">
    <name type="scientific">Platanthera zijinensis</name>
    <dbReference type="NCBI Taxonomy" id="2320716"/>
    <lineage>
        <taxon>Eukaryota</taxon>
        <taxon>Viridiplantae</taxon>
        <taxon>Streptophyta</taxon>
        <taxon>Embryophyta</taxon>
        <taxon>Tracheophyta</taxon>
        <taxon>Spermatophyta</taxon>
        <taxon>Magnoliopsida</taxon>
        <taxon>Liliopsida</taxon>
        <taxon>Asparagales</taxon>
        <taxon>Orchidaceae</taxon>
        <taxon>Orchidoideae</taxon>
        <taxon>Orchideae</taxon>
        <taxon>Orchidinae</taxon>
        <taxon>Platanthera</taxon>
    </lineage>
</organism>
<dbReference type="EMBL" id="JBBWWQ010000010">
    <property type="protein sequence ID" value="KAK8937212.1"/>
    <property type="molecule type" value="Genomic_DNA"/>
</dbReference>
<reference evidence="3 4" key="1">
    <citation type="journal article" date="2022" name="Nat. Plants">
        <title>Genomes of leafy and leafless Platanthera orchids illuminate the evolution of mycoheterotrophy.</title>
        <authorList>
            <person name="Li M.H."/>
            <person name="Liu K.W."/>
            <person name="Li Z."/>
            <person name="Lu H.C."/>
            <person name="Ye Q.L."/>
            <person name="Zhang D."/>
            <person name="Wang J.Y."/>
            <person name="Li Y.F."/>
            <person name="Zhong Z.M."/>
            <person name="Liu X."/>
            <person name="Yu X."/>
            <person name="Liu D.K."/>
            <person name="Tu X.D."/>
            <person name="Liu B."/>
            <person name="Hao Y."/>
            <person name="Liao X.Y."/>
            <person name="Jiang Y.T."/>
            <person name="Sun W.H."/>
            <person name="Chen J."/>
            <person name="Chen Y.Q."/>
            <person name="Ai Y."/>
            <person name="Zhai J.W."/>
            <person name="Wu S.S."/>
            <person name="Zhou Z."/>
            <person name="Hsiao Y.Y."/>
            <person name="Wu W.L."/>
            <person name="Chen Y.Y."/>
            <person name="Lin Y.F."/>
            <person name="Hsu J.L."/>
            <person name="Li C.Y."/>
            <person name="Wang Z.W."/>
            <person name="Zhao X."/>
            <person name="Zhong W.Y."/>
            <person name="Ma X.K."/>
            <person name="Ma L."/>
            <person name="Huang J."/>
            <person name="Chen G.Z."/>
            <person name="Huang M.Z."/>
            <person name="Huang L."/>
            <person name="Peng D.H."/>
            <person name="Luo Y.B."/>
            <person name="Zou S.Q."/>
            <person name="Chen S.P."/>
            <person name="Lan S."/>
            <person name="Tsai W.C."/>
            <person name="Van de Peer Y."/>
            <person name="Liu Z.J."/>
        </authorList>
    </citation>
    <scope>NUCLEOTIDE SEQUENCE [LARGE SCALE GENOMIC DNA]</scope>
    <source>
        <strain evidence="3">Lor287</strain>
    </source>
</reference>
<keyword evidence="1" id="KW-0812">Transmembrane</keyword>
<keyword evidence="1" id="KW-0472">Membrane</keyword>
<feature type="transmembrane region" description="Helical" evidence="1">
    <location>
        <begin position="12"/>
        <end position="36"/>
    </location>
</feature>
<evidence type="ECO:0000259" key="2">
    <source>
        <dbReference type="Pfam" id="PF25597"/>
    </source>
</evidence>
<sequence length="255" mass="27575">MFLPYARISQFLQSAISLTACPPLFSIFKLLLPFFFPPHPHLQSLVFLAAFSIFSTLAHLLTSLPHVPQSMSVGYSSTQKGYVCHSPTDQKIVISADVTFLGDLSYHSQSFDPPLPLPSPPLRPAVLVTSPLPPLLAMPLLTQPPKPPLIRVYTRYPSPSDAPSPSPSTNDIMCSNDLNTPSTAHPITNYISLHRLSLNSGDLFFLYLFCLPLTLYKRLSNIWGGGGYGGGAGGYEGGNVCSLGKPNLRSCPSSS</sequence>
<gene>
    <name evidence="3" type="ORF">KSP39_PZI012804</name>
</gene>
<accession>A0AAP0G539</accession>
<keyword evidence="1" id="KW-1133">Transmembrane helix</keyword>
<dbReference type="Pfam" id="PF25597">
    <property type="entry name" value="SH3_retrovirus"/>
    <property type="match status" value="1"/>
</dbReference>